<dbReference type="EMBL" id="GDJX01017125">
    <property type="protein sequence ID" value="JAT50811.1"/>
    <property type="molecule type" value="Transcribed_RNA"/>
</dbReference>
<evidence type="ECO:0000256" key="6">
    <source>
        <dbReference type="PIRSR" id="PIRSR005604-1"/>
    </source>
</evidence>
<keyword evidence="2 8" id="KW-0378">Hydrolase</keyword>
<protein>
    <recommendedName>
        <fullName evidence="8">Xyloglucan endotransglucosylase/hydrolase</fullName>
        <ecNumber evidence="8">2.4.1.207</ecNumber>
    </recommendedName>
</protein>
<dbReference type="InterPro" id="IPR044791">
    <property type="entry name" value="Beta-glucanase/XTH"/>
</dbReference>
<comment type="function">
    <text evidence="8">Catalyzes xyloglucan endohydrolysis (XEH) and/or endotransglycosylation (XET). Cleaves and religates xyloglucan polymers, an essential constituent of the primary cell wall, and thereby participates in cell wall construction of growing tissues.</text>
</comment>
<dbReference type="Gene3D" id="2.60.120.200">
    <property type="match status" value="1"/>
</dbReference>
<feature type="domain" description="GH16" evidence="9">
    <location>
        <begin position="5"/>
        <end position="232"/>
    </location>
</feature>
<dbReference type="GlyCosmos" id="A0A1D1Y862">
    <property type="glycosylation" value="1 site, No reported glycans"/>
</dbReference>
<dbReference type="PANTHER" id="PTHR31062">
    <property type="entry name" value="XYLOGLUCAN ENDOTRANSGLUCOSYLASE/HYDROLASE PROTEIN 8-RELATED"/>
    <property type="match status" value="1"/>
</dbReference>
<dbReference type="GO" id="GO:0004553">
    <property type="term" value="F:hydrolase activity, hydrolyzing O-glycosyl compounds"/>
    <property type="evidence" value="ECO:0007669"/>
    <property type="project" value="InterPro"/>
</dbReference>
<gene>
    <name evidence="10" type="primary">XTH10_0</name>
    <name evidence="10" type="ORF">g.23243</name>
</gene>
<dbReference type="EC" id="2.4.1.207" evidence="8"/>
<evidence type="ECO:0000256" key="2">
    <source>
        <dbReference type="ARBA" id="ARBA00022801"/>
    </source>
</evidence>
<keyword evidence="5 8" id="KW-0326">Glycosidase</keyword>
<dbReference type="InterPro" id="IPR016455">
    <property type="entry name" value="XTH"/>
</dbReference>
<keyword evidence="8" id="KW-0052">Apoplast</keyword>
<reference evidence="10" key="1">
    <citation type="submission" date="2015-07" db="EMBL/GenBank/DDBJ databases">
        <title>Transcriptome Assembly of Anthurium amnicola.</title>
        <authorList>
            <person name="Suzuki J."/>
        </authorList>
    </citation>
    <scope>NUCLEOTIDE SEQUENCE</scope>
</reference>
<dbReference type="InterPro" id="IPR000757">
    <property type="entry name" value="Beta-glucanase-like"/>
</dbReference>
<dbReference type="Pfam" id="PF00722">
    <property type="entry name" value="Glyco_hydro_16"/>
    <property type="match status" value="1"/>
</dbReference>
<comment type="similarity">
    <text evidence="8">Belongs to the glycosyl hydrolase 16 family.</text>
</comment>
<evidence type="ECO:0000256" key="1">
    <source>
        <dbReference type="ARBA" id="ARBA00022679"/>
    </source>
</evidence>
<keyword evidence="4" id="KW-0325">Glycoprotein</keyword>
<comment type="subcellular location">
    <subcellularLocation>
        <location evidence="8">Secreted</location>
        <location evidence="8">Cell wall</location>
    </subcellularLocation>
    <subcellularLocation>
        <location evidence="8">Secreted</location>
        <location evidence="8">Extracellular space</location>
        <location evidence="8">Apoplast</location>
    </subcellularLocation>
</comment>
<evidence type="ECO:0000256" key="5">
    <source>
        <dbReference type="ARBA" id="ARBA00023295"/>
    </source>
</evidence>
<dbReference type="GO" id="GO:0071555">
    <property type="term" value="P:cell wall organization"/>
    <property type="evidence" value="ECO:0007669"/>
    <property type="project" value="UniProtKB-KW"/>
</dbReference>
<dbReference type="SUPFAM" id="SSF49899">
    <property type="entry name" value="Concanavalin A-like lectins/glucanases"/>
    <property type="match status" value="1"/>
</dbReference>
<keyword evidence="8" id="KW-0964">Secreted</keyword>
<dbReference type="Pfam" id="PF06955">
    <property type="entry name" value="XET_C"/>
    <property type="match status" value="1"/>
</dbReference>
<keyword evidence="1 8" id="KW-0808">Transferase</keyword>
<keyword evidence="3" id="KW-1015">Disulfide bond</keyword>
<dbReference type="GO" id="GO:0016762">
    <property type="term" value="F:xyloglucan:xyloglucosyl transferase activity"/>
    <property type="evidence" value="ECO:0007669"/>
    <property type="project" value="UniProtKB-EC"/>
</dbReference>
<comment type="PTM">
    <text evidence="8">Contains at least one intrachain disulfide bond essential for its enzymatic activity.</text>
</comment>
<dbReference type="GO" id="GO:0010411">
    <property type="term" value="P:xyloglucan metabolic process"/>
    <property type="evidence" value="ECO:0007669"/>
    <property type="project" value="InterPro"/>
</dbReference>
<dbReference type="PROSITE" id="PS51762">
    <property type="entry name" value="GH16_2"/>
    <property type="match status" value="1"/>
</dbReference>
<evidence type="ECO:0000259" key="9">
    <source>
        <dbReference type="PROSITE" id="PS51762"/>
    </source>
</evidence>
<accession>A0A1D1Y862</accession>
<dbReference type="InterPro" id="IPR010713">
    <property type="entry name" value="XET_C"/>
</dbReference>
<dbReference type="AlphaFoldDB" id="A0A1D1Y862"/>
<feature type="active site" description="Proton donor" evidence="6">
    <location>
        <position position="122"/>
    </location>
</feature>
<dbReference type="InterPro" id="IPR008264">
    <property type="entry name" value="Beta_glucanase"/>
</dbReference>
<dbReference type="FunFam" id="2.60.120.200:FF:000025">
    <property type="entry name" value="Xyloglucan endotransglucosylase/hydrolase"/>
    <property type="match status" value="1"/>
</dbReference>
<dbReference type="PIRSF" id="PIRSF005604">
    <property type="entry name" value="XET"/>
    <property type="match status" value="1"/>
</dbReference>
<keyword evidence="8" id="KW-0134">Cell wall</keyword>
<evidence type="ECO:0000256" key="4">
    <source>
        <dbReference type="ARBA" id="ARBA00023180"/>
    </source>
</evidence>
<proteinExistence type="inferred from homology"/>
<dbReference type="CDD" id="cd02176">
    <property type="entry name" value="GH16_XET"/>
    <property type="match status" value="1"/>
</dbReference>
<evidence type="ECO:0000256" key="8">
    <source>
        <dbReference type="RuleBase" id="RU361120"/>
    </source>
</evidence>
<sequence>MRILHRSSTYPIMPETGRTAVLLGLLFGNLIRLAWGSVISTGDFNKDFYVTWNPSYVNTSADGHTRTLKMDQGLGSGFASNEMFLFGEFDMQIKVISGYSAGTVVAFYLTSDQPSRDEIDFEFLGNVTGEPYILQTNVYTDGFGNREERIYLWFDPTEDFHTYSILWNLHQIVFMVDRVPIRVYRNHADNGVAYPTSQPMAMRAALWNGDGWATRGGRDKVDWSKGPFVASFRDHRVDACVGRGNPGVCTAGSPANWWNQPRFAGLTRSQRRLFRWVREHHLVYDYCGDPGRFQNRLPRECSLPKFS</sequence>
<feature type="active site" description="Nucleophile" evidence="6">
    <location>
        <position position="118"/>
    </location>
</feature>
<dbReference type="PROSITE" id="PS01034">
    <property type="entry name" value="GH16_1"/>
    <property type="match status" value="1"/>
</dbReference>
<dbReference type="InterPro" id="IPR008263">
    <property type="entry name" value="GH16_AS"/>
</dbReference>
<dbReference type="InterPro" id="IPR013320">
    <property type="entry name" value="ConA-like_dom_sf"/>
</dbReference>
<evidence type="ECO:0000256" key="3">
    <source>
        <dbReference type="ARBA" id="ARBA00023157"/>
    </source>
</evidence>
<evidence type="ECO:0000256" key="7">
    <source>
        <dbReference type="PIRSR" id="PIRSR005604-2"/>
    </source>
</evidence>
<dbReference type="GO" id="GO:0042546">
    <property type="term" value="P:cell wall biogenesis"/>
    <property type="evidence" value="ECO:0007669"/>
    <property type="project" value="InterPro"/>
</dbReference>
<dbReference type="GO" id="GO:0048046">
    <property type="term" value="C:apoplast"/>
    <property type="evidence" value="ECO:0007669"/>
    <property type="project" value="UniProtKB-SubCell"/>
</dbReference>
<keyword evidence="8" id="KW-0961">Cell wall biogenesis/degradation</keyword>
<name>A0A1D1Y862_9ARAE</name>
<organism evidence="10">
    <name type="scientific">Anthurium amnicola</name>
    <dbReference type="NCBI Taxonomy" id="1678845"/>
    <lineage>
        <taxon>Eukaryota</taxon>
        <taxon>Viridiplantae</taxon>
        <taxon>Streptophyta</taxon>
        <taxon>Embryophyta</taxon>
        <taxon>Tracheophyta</taxon>
        <taxon>Spermatophyta</taxon>
        <taxon>Magnoliopsida</taxon>
        <taxon>Liliopsida</taxon>
        <taxon>Araceae</taxon>
        <taxon>Pothoideae</taxon>
        <taxon>Potheae</taxon>
        <taxon>Anthurium</taxon>
    </lineage>
</organism>
<dbReference type="PRINTS" id="PR00737">
    <property type="entry name" value="GLHYDRLASE16"/>
</dbReference>
<feature type="glycosylation site" description="N-linked (GlcNAc...) asparagine" evidence="7">
    <location>
        <position position="126"/>
    </location>
</feature>
<evidence type="ECO:0000313" key="10">
    <source>
        <dbReference type="EMBL" id="JAT50811.1"/>
    </source>
</evidence>